<dbReference type="GO" id="GO:0009847">
    <property type="term" value="P:spore germination"/>
    <property type="evidence" value="ECO:0007669"/>
    <property type="project" value="InterPro"/>
</dbReference>
<feature type="transmembrane region" description="Helical" evidence="8">
    <location>
        <begin position="147"/>
        <end position="167"/>
    </location>
</feature>
<feature type="transmembrane region" description="Helical" evidence="8">
    <location>
        <begin position="12"/>
        <end position="32"/>
    </location>
</feature>
<feature type="transmembrane region" description="Helical" evidence="8">
    <location>
        <begin position="219"/>
        <end position="244"/>
    </location>
</feature>
<accession>A0A2W0CTF8</accession>
<name>A0A2W0CTF8_9BACL</name>
<dbReference type="InterPro" id="IPR004761">
    <property type="entry name" value="Spore_GerAB"/>
</dbReference>
<dbReference type="PANTHER" id="PTHR34975">
    <property type="entry name" value="SPORE GERMINATION PROTEIN A2"/>
    <property type="match status" value="1"/>
</dbReference>
<dbReference type="AlphaFoldDB" id="A0A2W0CTF8"/>
<feature type="transmembrane region" description="Helical" evidence="8">
    <location>
        <begin position="80"/>
        <end position="101"/>
    </location>
</feature>
<feature type="transmembrane region" description="Helical" evidence="8">
    <location>
        <begin position="113"/>
        <end position="135"/>
    </location>
</feature>
<protein>
    <submittedName>
        <fullName evidence="9">Spore germination protein</fullName>
    </submittedName>
</protein>
<evidence type="ECO:0000256" key="5">
    <source>
        <dbReference type="ARBA" id="ARBA00022692"/>
    </source>
</evidence>
<evidence type="ECO:0000313" key="9">
    <source>
        <dbReference type="EMBL" id="PYY31455.1"/>
    </source>
</evidence>
<feature type="transmembrane region" description="Helical" evidence="8">
    <location>
        <begin position="340"/>
        <end position="358"/>
    </location>
</feature>
<comment type="caution">
    <text evidence="9">The sequence shown here is derived from an EMBL/GenBank/DDBJ whole genome shotgun (WGS) entry which is preliminary data.</text>
</comment>
<dbReference type="OrthoDB" id="2078716at2"/>
<feature type="transmembrane region" description="Helical" evidence="8">
    <location>
        <begin position="306"/>
        <end position="334"/>
    </location>
</feature>
<keyword evidence="6 8" id="KW-1133">Transmembrane helix</keyword>
<gene>
    <name evidence="9" type="ORF">PIL02S_00096</name>
</gene>
<dbReference type="EMBL" id="PRLG01000001">
    <property type="protein sequence ID" value="PYY31455.1"/>
    <property type="molecule type" value="Genomic_DNA"/>
</dbReference>
<dbReference type="Proteomes" id="UP000247459">
    <property type="component" value="Unassembled WGS sequence"/>
</dbReference>
<evidence type="ECO:0000256" key="4">
    <source>
        <dbReference type="ARBA" id="ARBA00022544"/>
    </source>
</evidence>
<dbReference type="Pfam" id="PF03845">
    <property type="entry name" value="Spore_permease"/>
    <property type="match status" value="1"/>
</dbReference>
<feature type="transmembrane region" description="Helical" evidence="8">
    <location>
        <begin position="281"/>
        <end position="299"/>
    </location>
</feature>
<evidence type="ECO:0000256" key="3">
    <source>
        <dbReference type="ARBA" id="ARBA00022448"/>
    </source>
</evidence>
<organism evidence="9 10">
    <name type="scientific">Paenibacillus illinoisensis</name>
    <dbReference type="NCBI Taxonomy" id="59845"/>
    <lineage>
        <taxon>Bacteria</taxon>
        <taxon>Bacillati</taxon>
        <taxon>Bacillota</taxon>
        <taxon>Bacilli</taxon>
        <taxon>Bacillales</taxon>
        <taxon>Paenibacillaceae</taxon>
        <taxon>Paenibacillus</taxon>
    </lineage>
</organism>
<evidence type="ECO:0000256" key="1">
    <source>
        <dbReference type="ARBA" id="ARBA00004141"/>
    </source>
</evidence>
<keyword evidence="3" id="KW-0813">Transport</keyword>
<reference evidence="9 10" key="1">
    <citation type="submission" date="2018-01" db="EMBL/GenBank/DDBJ databases">
        <title>Genome sequence of the PGP bacterium Paenibacillus illinoisensis E3.</title>
        <authorList>
            <person name="Rolli E."/>
            <person name="Marasco R."/>
            <person name="Bessem C."/>
            <person name="Michoud G."/>
            <person name="Gaiarsa S."/>
            <person name="Borin S."/>
            <person name="Daffonchio D."/>
        </authorList>
    </citation>
    <scope>NUCLEOTIDE SEQUENCE [LARGE SCALE GENOMIC DNA]</scope>
    <source>
        <strain evidence="9 10">E3</strain>
    </source>
</reference>
<comment type="similarity">
    <text evidence="2">Belongs to the amino acid-polyamine-organocation (APC) superfamily. Spore germination protein (SGP) (TC 2.A.3.9) family.</text>
</comment>
<dbReference type="PANTHER" id="PTHR34975:SF2">
    <property type="entry name" value="SPORE GERMINATION PROTEIN A2"/>
    <property type="match status" value="1"/>
</dbReference>
<feature type="transmembrane region" description="Helical" evidence="8">
    <location>
        <begin position="187"/>
        <end position="207"/>
    </location>
</feature>
<dbReference type="GO" id="GO:0016020">
    <property type="term" value="C:membrane"/>
    <property type="evidence" value="ECO:0007669"/>
    <property type="project" value="UniProtKB-SubCell"/>
</dbReference>
<keyword evidence="4" id="KW-0309">Germination</keyword>
<proteinExistence type="inferred from homology"/>
<evidence type="ECO:0000256" key="2">
    <source>
        <dbReference type="ARBA" id="ARBA00007998"/>
    </source>
</evidence>
<keyword evidence="5 8" id="KW-0812">Transmembrane</keyword>
<evidence type="ECO:0000256" key="7">
    <source>
        <dbReference type="ARBA" id="ARBA00023136"/>
    </source>
</evidence>
<comment type="subcellular location">
    <subcellularLocation>
        <location evidence="1">Membrane</location>
        <topology evidence="1">Multi-pass membrane protein</topology>
    </subcellularLocation>
</comment>
<feature type="transmembrane region" description="Helical" evidence="8">
    <location>
        <begin position="38"/>
        <end position="59"/>
    </location>
</feature>
<evidence type="ECO:0000313" key="10">
    <source>
        <dbReference type="Proteomes" id="UP000247459"/>
    </source>
</evidence>
<evidence type="ECO:0000256" key="8">
    <source>
        <dbReference type="SAM" id="Phobius"/>
    </source>
</evidence>
<dbReference type="NCBIfam" id="TIGR00912">
    <property type="entry name" value="2A0309"/>
    <property type="match status" value="1"/>
</dbReference>
<keyword evidence="7 8" id="KW-0472">Membrane</keyword>
<evidence type="ECO:0000256" key="6">
    <source>
        <dbReference type="ARBA" id="ARBA00022989"/>
    </source>
</evidence>
<sequence length="367" mass="41044">MLEQGRLGTRQLATLTFMMVIGDMMLIYPSVITSYAKQDAWICALIGIPLGMVIMAMFLKLGNMNPGKNLVQIARKHLGFWPGTVISCFYLFFFLIGTSTHTREVGDFMTSQIFQYTPIRIITLMFVITIGWGAFKGLETMGRTSELLLPIVIVFILVLSFCLLPKVDISNLKPVTDTDTVSIMQGILVSVIYPVGETIPILMILPYTARQAHRTRDMIAAAGLGNLMLAMLVTISLLVLGAFLTQHSIYASFILSQKISIGGFFERIEAIMATSWLISTYFKAMIYLYAFMVGVAELFKLKQYRVLLLPACMLVFGMANVVAPNLTFIVITIVPYWVDWDITLGILLPGLLMLVMVFKKRKKSISH</sequence>
<dbReference type="RefSeq" id="WP_110755457.1">
    <property type="nucleotide sequence ID" value="NZ_PRLG01000001.1"/>
</dbReference>